<evidence type="ECO:0000256" key="2">
    <source>
        <dbReference type="ARBA" id="ARBA00012652"/>
    </source>
</evidence>
<dbReference type="InterPro" id="IPR016007">
    <property type="entry name" value="Alpha_rhamnosid"/>
</dbReference>
<dbReference type="Pfam" id="PF17389">
    <property type="entry name" value="Bac_rhamnosid6H"/>
    <property type="match status" value="1"/>
</dbReference>
<sequence length="1131" mass="125979">MKTIFFPSLLLCVLTICPAGQLPATAATTLRCEYLEDPQGIDITSPRLSWQVESDLRGQYQVAYRILVASSEEKLAEDVGDLWDSGRVESDQTLFVPYAGQSLGSRQQCFWKVKSWASDEDRPAWSDVSSWSMGLLSDDDWNADYISYRDPDPVYDDPSVLHLPAARQYRKEFAAPKQISRATIYATALGIYELHLNGNRVGDAMFAPGWTDYRQRAYYNTYDVTEMVKQGDNAIGAWVADGWYSGYVGFGLLTGIGTEKTGRSTYGKTPALMAQLEIHYTDGTSETVGTDASWKVSGDGPIGEADLLMGESYDARKEFSGWDVAGFNDSDWQHAVLAEENGSKSATFFQFRNPEKQGQPVRKAGTPAEFGFVRPKLEAFPGVPVRVIQEIKAQSVTEREPGIYVFDLGQNFAGVIRMKVNGPAGTQVRIRYAEMLHPDGRIMTENLRKARATDFYTCRGDADGEVYQPRFTFHGFQFVEVSNFPGEPTLDTITGLVLHSDTPMTSSFQCSDAMVNRLYQNVVWTQRANFLDLPTDCPQRDERMGWTGDAQAYVATAAYNADIGAFYTKWLRELMESQRPSGAFPGYAPYPFQHGQDFGTAWADAGVICPWTIWQAYGDTRVIETCWEPMTKFMQWRERTSVNDLGVAHGNAWGDWLAQGAKTPLQYIDTVYLAISAKMMSEMADAIGRHDEAKRYEDQFDRTKAAFAKEYLNDDGSVNIKTQTAQALALFADLVPEEKREATGRHLAEMLKENGNHMATGFLGTRPLLPVLSESGQHDLATFLLQSREFPSWGYEIRNGATTIWERWDSYTKEDAFGRHNAAMNSFSHYAFGAVCEWMFRTLAGIQSDGPGYKAIIIRPTPPSPGSNSMHDAIDWVDASYDSIRGTIRSSWKLKDGQFLLNVSIPANTDAKVFLPTSNASSITEGGMSIDHHAHVRVLRQTPNACVLDVASGEYAFECVSGIKPASQALATSEPNDHSVNPDDVDLTGAKKVASWDFTRASDLEQWNERDDVRVVTENGNTKLVAEGSDSRIATTLDKSLSGRLVIELRAVLGKGATSQFFWAPPKEGFSEGRQSLRPLASSDQPKSYLFLIDGNDPVNKLRFDPFQTYDQYADRGEMEVQSISIYQLAQ</sequence>
<dbReference type="Gene3D" id="1.50.10.10">
    <property type="match status" value="1"/>
</dbReference>
<feature type="domain" description="Alpha-L-rhamnosidase C-terminal" evidence="8">
    <location>
        <begin position="845"/>
        <end position="926"/>
    </location>
</feature>
<evidence type="ECO:0000256" key="1">
    <source>
        <dbReference type="ARBA" id="ARBA00001445"/>
    </source>
</evidence>
<feature type="domain" description="Alpha-L-rhamnosidase six-hairpin glycosidase" evidence="7">
    <location>
        <begin position="504"/>
        <end position="842"/>
    </location>
</feature>
<dbReference type="AlphaFoldDB" id="A0A7W5DV71"/>
<dbReference type="PANTHER" id="PTHR33307">
    <property type="entry name" value="ALPHA-RHAMNOSIDASE (EUROFUNG)"/>
    <property type="match status" value="1"/>
</dbReference>
<evidence type="ECO:0000313" key="9">
    <source>
        <dbReference type="EMBL" id="MBB3204792.1"/>
    </source>
</evidence>
<dbReference type="EMBL" id="JACHXU010000002">
    <property type="protein sequence ID" value="MBB3204792.1"/>
    <property type="molecule type" value="Genomic_DNA"/>
</dbReference>
<dbReference type="RefSeq" id="WP_390852450.1">
    <property type="nucleotide sequence ID" value="NZ_JACHXU010000002.1"/>
</dbReference>
<dbReference type="Gene3D" id="2.60.40.10">
    <property type="entry name" value="Immunoglobulins"/>
    <property type="match status" value="1"/>
</dbReference>
<dbReference type="InterPro" id="IPR035398">
    <property type="entry name" value="Bac_rhamnosid_C"/>
</dbReference>
<keyword evidence="10" id="KW-1185">Reference proteome</keyword>
<dbReference type="PIRSF" id="PIRSF010631">
    <property type="entry name" value="A-rhamnsds"/>
    <property type="match status" value="1"/>
</dbReference>
<dbReference type="InterPro" id="IPR035396">
    <property type="entry name" value="Bac_rhamnosid6H"/>
</dbReference>
<gene>
    <name evidence="9" type="ORF">FHS27_000559</name>
</gene>
<dbReference type="Pfam" id="PF17390">
    <property type="entry name" value="Bac_rhamnosid_C"/>
    <property type="match status" value="1"/>
</dbReference>
<dbReference type="Pfam" id="PF05592">
    <property type="entry name" value="Bac_rhamnosid"/>
    <property type="match status" value="1"/>
</dbReference>
<dbReference type="SUPFAM" id="SSF48208">
    <property type="entry name" value="Six-hairpin glycosidases"/>
    <property type="match status" value="1"/>
</dbReference>
<evidence type="ECO:0000259" key="5">
    <source>
        <dbReference type="Pfam" id="PF05592"/>
    </source>
</evidence>
<evidence type="ECO:0000256" key="3">
    <source>
        <dbReference type="ARBA" id="ARBA00022801"/>
    </source>
</evidence>
<dbReference type="InterPro" id="IPR008928">
    <property type="entry name" value="6-hairpin_glycosidase_sf"/>
</dbReference>
<dbReference type="InterPro" id="IPR013737">
    <property type="entry name" value="Bac_rhamnosid_N"/>
</dbReference>
<dbReference type="Pfam" id="PF25788">
    <property type="entry name" value="Ig_Rha78A_N"/>
    <property type="match status" value="1"/>
</dbReference>
<dbReference type="GO" id="GO:0030596">
    <property type="term" value="F:alpha-L-rhamnosidase activity"/>
    <property type="evidence" value="ECO:0007669"/>
    <property type="project" value="UniProtKB-EC"/>
</dbReference>
<keyword evidence="9" id="KW-0326">Glycosidase</keyword>
<accession>A0A7W5DV71</accession>
<dbReference type="InterPro" id="IPR008902">
    <property type="entry name" value="Rhamnosid_concanavalin"/>
</dbReference>
<dbReference type="Gene3D" id="2.60.120.260">
    <property type="entry name" value="Galactose-binding domain-like"/>
    <property type="match status" value="2"/>
</dbReference>
<dbReference type="Gene3D" id="2.60.420.10">
    <property type="entry name" value="Maltose phosphorylase, domain 3"/>
    <property type="match status" value="1"/>
</dbReference>
<feature type="chain" id="PRO_5031462892" description="alpha-L-rhamnosidase" evidence="4">
    <location>
        <begin position="27"/>
        <end position="1131"/>
    </location>
</feature>
<comment type="catalytic activity">
    <reaction evidence="1">
        <text>Hydrolysis of terminal non-reducing alpha-L-rhamnose residues in alpha-L-rhamnosides.</text>
        <dbReference type="EC" id="3.2.1.40"/>
    </reaction>
</comment>
<feature type="domain" description="Bacterial alpha-L-rhamnosidase N-terminal" evidence="6">
    <location>
        <begin position="177"/>
        <end position="340"/>
    </location>
</feature>
<evidence type="ECO:0000259" key="6">
    <source>
        <dbReference type="Pfam" id="PF08531"/>
    </source>
</evidence>
<evidence type="ECO:0000259" key="8">
    <source>
        <dbReference type="Pfam" id="PF17390"/>
    </source>
</evidence>
<reference evidence="9 10" key="1">
    <citation type="submission" date="2020-08" db="EMBL/GenBank/DDBJ databases">
        <title>Genomic Encyclopedia of Type Strains, Phase III (KMG-III): the genomes of soil and plant-associated and newly described type strains.</title>
        <authorList>
            <person name="Whitman W."/>
        </authorList>
    </citation>
    <scope>NUCLEOTIDE SEQUENCE [LARGE SCALE GENOMIC DNA]</scope>
    <source>
        <strain evidence="9 10">CECT 8075</strain>
    </source>
</reference>
<evidence type="ECO:0000259" key="7">
    <source>
        <dbReference type="Pfam" id="PF17389"/>
    </source>
</evidence>
<feature type="domain" description="Alpha-L-rhamnosidase concanavalin-like" evidence="5">
    <location>
        <begin position="399"/>
        <end position="499"/>
    </location>
</feature>
<dbReference type="InterPro" id="IPR013783">
    <property type="entry name" value="Ig-like_fold"/>
</dbReference>
<comment type="caution">
    <text evidence="9">The sequence shown here is derived from an EMBL/GenBank/DDBJ whole genome shotgun (WGS) entry which is preliminary data.</text>
</comment>
<dbReference type="EC" id="3.2.1.40" evidence="2"/>
<name>A0A7W5DV71_9BACT</name>
<organism evidence="9 10">
    <name type="scientific">Aporhodopirellula rubra</name>
    <dbReference type="NCBI Taxonomy" id="980271"/>
    <lineage>
        <taxon>Bacteria</taxon>
        <taxon>Pseudomonadati</taxon>
        <taxon>Planctomycetota</taxon>
        <taxon>Planctomycetia</taxon>
        <taxon>Pirellulales</taxon>
        <taxon>Pirellulaceae</taxon>
        <taxon>Aporhodopirellula</taxon>
    </lineage>
</organism>
<protein>
    <recommendedName>
        <fullName evidence="2">alpha-L-rhamnosidase</fullName>
        <ecNumber evidence="2">3.2.1.40</ecNumber>
    </recommendedName>
</protein>
<dbReference type="InterPro" id="IPR012341">
    <property type="entry name" value="6hp_glycosidase-like_sf"/>
</dbReference>
<feature type="signal peptide" evidence="4">
    <location>
        <begin position="1"/>
        <end position="26"/>
    </location>
</feature>
<evidence type="ECO:0000256" key="4">
    <source>
        <dbReference type="SAM" id="SignalP"/>
    </source>
</evidence>
<dbReference type="Proteomes" id="UP000536179">
    <property type="component" value="Unassembled WGS sequence"/>
</dbReference>
<dbReference type="PANTHER" id="PTHR33307:SF6">
    <property type="entry name" value="ALPHA-RHAMNOSIDASE (EUROFUNG)-RELATED"/>
    <property type="match status" value="1"/>
</dbReference>
<dbReference type="Pfam" id="PF08531">
    <property type="entry name" value="Bac_rhamnosid_N"/>
    <property type="match status" value="1"/>
</dbReference>
<evidence type="ECO:0000313" key="10">
    <source>
        <dbReference type="Proteomes" id="UP000536179"/>
    </source>
</evidence>
<proteinExistence type="predicted"/>
<dbReference type="GO" id="GO:0005975">
    <property type="term" value="P:carbohydrate metabolic process"/>
    <property type="evidence" value="ECO:0007669"/>
    <property type="project" value="InterPro"/>
</dbReference>
<keyword evidence="4" id="KW-0732">Signal</keyword>
<keyword evidence="3 9" id="KW-0378">Hydrolase</keyword>